<evidence type="ECO:0000313" key="10">
    <source>
        <dbReference type="EMBL" id="ANW95899.1"/>
    </source>
</evidence>
<keyword evidence="3" id="KW-0328">Glycosyltransferase</keyword>
<dbReference type="InterPro" id="IPR050297">
    <property type="entry name" value="LipidA_mod_glycosyltrf_83"/>
</dbReference>
<evidence type="ECO:0000313" key="11">
    <source>
        <dbReference type="Proteomes" id="UP000092967"/>
    </source>
</evidence>
<dbReference type="PANTHER" id="PTHR33908">
    <property type="entry name" value="MANNOSYLTRANSFERASE YKCB-RELATED"/>
    <property type="match status" value="1"/>
</dbReference>
<dbReference type="GO" id="GO:0006493">
    <property type="term" value="P:protein O-linked glycosylation"/>
    <property type="evidence" value="ECO:0007669"/>
    <property type="project" value="InterPro"/>
</dbReference>
<feature type="domain" description="ArnT-like N-terminal" evidence="9">
    <location>
        <begin position="32"/>
        <end position="239"/>
    </location>
</feature>
<dbReference type="STRING" id="1790137.AXE80_06225"/>
<evidence type="ECO:0000256" key="1">
    <source>
        <dbReference type="ARBA" id="ARBA00004651"/>
    </source>
</evidence>
<evidence type="ECO:0000256" key="3">
    <source>
        <dbReference type="ARBA" id="ARBA00022676"/>
    </source>
</evidence>
<keyword evidence="5 8" id="KW-0812">Transmembrane</keyword>
<feature type="transmembrane region" description="Helical" evidence="8">
    <location>
        <begin position="171"/>
        <end position="196"/>
    </location>
</feature>
<evidence type="ECO:0000256" key="7">
    <source>
        <dbReference type="ARBA" id="ARBA00023136"/>
    </source>
</evidence>
<gene>
    <name evidence="10" type="ORF">AXE80_06225</name>
</gene>
<dbReference type="InterPro" id="IPR003342">
    <property type="entry name" value="ArnT-like_N"/>
</dbReference>
<feature type="transmembrane region" description="Helical" evidence="8">
    <location>
        <begin position="126"/>
        <end position="151"/>
    </location>
</feature>
<proteinExistence type="predicted"/>
<keyword evidence="11" id="KW-1185">Reference proteome</keyword>
<feature type="transmembrane region" description="Helical" evidence="8">
    <location>
        <begin position="12"/>
        <end position="30"/>
    </location>
</feature>
<dbReference type="EMBL" id="CP014224">
    <property type="protein sequence ID" value="ANW95899.1"/>
    <property type="molecule type" value="Genomic_DNA"/>
</dbReference>
<feature type="transmembrane region" description="Helical" evidence="8">
    <location>
        <begin position="267"/>
        <end position="288"/>
    </location>
</feature>
<keyword evidence="6 8" id="KW-1133">Transmembrane helix</keyword>
<reference evidence="10 11" key="1">
    <citation type="submission" date="2016-02" db="EMBL/GenBank/DDBJ databases">
        <authorList>
            <person name="Wen L."/>
            <person name="He K."/>
            <person name="Yang H."/>
        </authorList>
    </citation>
    <scope>NUCLEOTIDE SEQUENCE [LARGE SCALE GENOMIC DNA]</scope>
    <source>
        <strain evidence="10 11">CZ1127</strain>
    </source>
</reference>
<evidence type="ECO:0000256" key="8">
    <source>
        <dbReference type="SAM" id="Phobius"/>
    </source>
</evidence>
<dbReference type="PANTHER" id="PTHR33908:SF3">
    <property type="entry name" value="UNDECAPRENYL PHOSPHATE-ALPHA-4-AMINO-4-DEOXY-L-ARABINOSE ARABINOSYL TRANSFERASE"/>
    <property type="match status" value="1"/>
</dbReference>
<dbReference type="RefSeq" id="WP_068825471.1">
    <property type="nucleotide sequence ID" value="NZ_CP014224.1"/>
</dbReference>
<comment type="subcellular location">
    <subcellularLocation>
        <location evidence="1">Cell membrane</location>
        <topology evidence="1">Multi-pass membrane protein</topology>
    </subcellularLocation>
</comment>
<dbReference type="GO" id="GO:0000030">
    <property type="term" value="F:mannosyltransferase activity"/>
    <property type="evidence" value="ECO:0007669"/>
    <property type="project" value="InterPro"/>
</dbReference>
<evidence type="ECO:0000259" key="9">
    <source>
        <dbReference type="Pfam" id="PF02366"/>
    </source>
</evidence>
<organism evidence="10 11">
    <name type="scientific">Wenyingzhuangia fucanilytica</name>
    <dbReference type="NCBI Taxonomy" id="1790137"/>
    <lineage>
        <taxon>Bacteria</taxon>
        <taxon>Pseudomonadati</taxon>
        <taxon>Bacteroidota</taxon>
        <taxon>Flavobacteriia</taxon>
        <taxon>Flavobacteriales</taxon>
        <taxon>Flavobacteriaceae</taxon>
        <taxon>Wenyingzhuangia</taxon>
    </lineage>
</organism>
<dbReference type="Pfam" id="PF02366">
    <property type="entry name" value="PMT"/>
    <property type="match status" value="1"/>
</dbReference>
<feature type="transmembrane region" description="Helical" evidence="8">
    <location>
        <begin position="349"/>
        <end position="372"/>
    </location>
</feature>
<protein>
    <recommendedName>
        <fullName evidence="9">ArnT-like N-terminal domain-containing protein</fullName>
    </recommendedName>
</protein>
<dbReference type="GO" id="GO:0005886">
    <property type="term" value="C:plasma membrane"/>
    <property type="evidence" value="ECO:0007669"/>
    <property type="project" value="UniProtKB-SubCell"/>
</dbReference>
<dbReference type="KEGG" id="wfu:AXE80_06225"/>
<keyword evidence="2" id="KW-1003">Cell membrane</keyword>
<evidence type="ECO:0000256" key="5">
    <source>
        <dbReference type="ARBA" id="ARBA00022692"/>
    </source>
</evidence>
<sequence>MLANIKKYALEITVFFLGALRLLVSAWLPLLDKTEARYAEIARIMYDTGNWVTPQIDYGVPFWAKPPMSTWISAFSYQIFGVNEFAARLPSFLLQVFLIVFVAKALDFTKKQTYWFALVLFTIPEYYIHCGVVSTDSSLLVGITLIMVGFWNSLKENYNQRAWKFVTWVGVAIGMLAKGPIVLVLTVPPIFVWSCLYKGQLVAFFKKAFWLPGMMIAFVISFTWYYWAEVRTPGFIDYFFVGEHYKRFFESGWKGDKYGFAKQQPMGMIWVFLLLFSLPWIQFVIAKGIKKKNELIKDKWGTYLWFWMLWTPLFFTISKSLIHTYTLPSMIPLGLLVMHYFENYQKQKAWFIGAMVVPVLVFIGFIGMNTFYTDTNWQNTDKHLLKEMTHKEVTDCYAWEFKSYSSQFYTSGKIKVIDTAEELGDLMKQEDPFYILSRNSHYKNMPDVFKEQLTLVGTNKKSQLFIYNP</sequence>
<evidence type="ECO:0000256" key="2">
    <source>
        <dbReference type="ARBA" id="ARBA00022475"/>
    </source>
</evidence>
<keyword evidence="4" id="KW-0808">Transferase</keyword>
<feature type="transmembrane region" description="Helical" evidence="8">
    <location>
        <begin position="300"/>
        <end position="318"/>
    </location>
</feature>
<dbReference type="GO" id="GO:0010041">
    <property type="term" value="P:response to iron(III) ion"/>
    <property type="evidence" value="ECO:0007669"/>
    <property type="project" value="TreeGrafter"/>
</dbReference>
<feature type="transmembrane region" description="Helical" evidence="8">
    <location>
        <begin position="208"/>
        <end position="227"/>
    </location>
</feature>
<evidence type="ECO:0000256" key="6">
    <source>
        <dbReference type="ARBA" id="ARBA00022989"/>
    </source>
</evidence>
<dbReference type="AlphaFoldDB" id="A0A1B1Y579"/>
<keyword evidence="7 8" id="KW-0472">Membrane</keyword>
<dbReference type="Proteomes" id="UP000092967">
    <property type="component" value="Chromosome"/>
</dbReference>
<evidence type="ECO:0000256" key="4">
    <source>
        <dbReference type="ARBA" id="ARBA00022679"/>
    </source>
</evidence>
<dbReference type="GO" id="GO:0009103">
    <property type="term" value="P:lipopolysaccharide biosynthetic process"/>
    <property type="evidence" value="ECO:0007669"/>
    <property type="project" value="UniProtKB-ARBA"/>
</dbReference>
<dbReference type="OrthoDB" id="9792789at2"/>
<feature type="transmembrane region" description="Helical" evidence="8">
    <location>
        <begin position="85"/>
        <end position="106"/>
    </location>
</feature>
<accession>A0A1B1Y579</accession>
<name>A0A1B1Y579_9FLAO</name>
<dbReference type="GO" id="GO:0016763">
    <property type="term" value="F:pentosyltransferase activity"/>
    <property type="evidence" value="ECO:0007669"/>
    <property type="project" value="TreeGrafter"/>
</dbReference>